<dbReference type="InterPro" id="IPR011856">
    <property type="entry name" value="tRNA_endonuc-like_dom_sf"/>
</dbReference>
<organism evidence="1">
    <name type="scientific">marine sediment metagenome</name>
    <dbReference type="NCBI Taxonomy" id="412755"/>
    <lineage>
        <taxon>unclassified sequences</taxon>
        <taxon>metagenomes</taxon>
        <taxon>ecological metagenomes</taxon>
    </lineage>
</organism>
<proteinExistence type="predicted"/>
<name>A0A0F9TF74_9ZZZZ</name>
<gene>
    <name evidence="1" type="ORF">LCGC14_0336850</name>
</gene>
<dbReference type="AlphaFoldDB" id="A0A0F9TF74"/>
<evidence type="ECO:0008006" key="2">
    <source>
        <dbReference type="Google" id="ProtNLM"/>
    </source>
</evidence>
<dbReference type="Gene3D" id="3.40.1350.10">
    <property type="match status" value="1"/>
</dbReference>
<comment type="caution">
    <text evidence="1">The sequence shown here is derived from an EMBL/GenBank/DDBJ whole genome shotgun (WGS) entry which is preliminary data.</text>
</comment>
<dbReference type="GO" id="GO:0003676">
    <property type="term" value="F:nucleic acid binding"/>
    <property type="evidence" value="ECO:0007669"/>
    <property type="project" value="InterPro"/>
</dbReference>
<sequence length="109" mass="12369">MTPEGKLAKQIKDYLDGRKAKHELWWFKVHGHPMQESKIPDTIVIIHGHVLFLEAKAGGKKPDKGQLQKMRLIEEAGGTCRVVWTLDDAKDAVNEVMDRRTAEIGKEKP</sequence>
<protein>
    <recommendedName>
        <fullName evidence="2">VRR-NUC domain-containing protein</fullName>
    </recommendedName>
</protein>
<evidence type="ECO:0000313" key="1">
    <source>
        <dbReference type="EMBL" id="KKN79830.1"/>
    </source>
</evidence>
<accession>A0A0F9TF74</accession>
<dbReference type="EMBL" id="LAZR01000242">
    <property type="protein sequence ID" value="KKN79830.1"/>
    <property type="molecule type" value="Genomic_DNA"/>
</dbReference>
<reference evidence="1" key="1">
    <citation type="journal article" date="2015" name="Nature">
        <title>Complex archaea that bridge the gap between prokaryotes and eukaryotes.</title>
        <authorList>
            <person name="Spang A."/>
            <person name="Saw J.H."/>
            <person name="Jorgensen S.L."/>
            <person name="Zaremba-Niedzwiedzka K."/>
            <person name="Martijn J."/>
            <person name="Lind A.E."/>
            <person name="van Eijk R."/>
            <person name="Schleper C."/>
            <person name="Guy L."/>
            <person name="Ettema T.J."/>
        </authorList>
    </citation>
    <scope>NUCLEOTIDE SEQUENCE</scope>
</reference>